<accession>A0A364KLN9</accession>
<feature type="compositionally biased region" description="Polar residues" evidence="1">
    <location>
        <begin position="85"/>
        <end position="107"/>
    </location>
</feature>
<organism evidence="2 3">
    <name type="scientific">Talaromyces amestolkiae</name>
    <dbReference type="NCBI Taxonomy" id="1196081"/>
    <lineage>
        <taxon>Eukaryota</taxon>
        <taxon>Fungi</taxon>
        <taxon>Dikarya</taxon>
        <taxon>Ascomycota</taxon>
        <taxon>Pezizomycotina</taxon>
        <taxon>Eurotiomycetes</taxon>
        <taxon>Eurotiomycetidae</taxon>
        <taxon>Eurotiales</taxon>
        <taxon>Trichocomaceae</taxon>
        <taxon>Talaromyces</taxon>
        <taxon>Talaromyces sect. Talaromyces</taxon>
    </lineage>
</organism>
<dbReference type="GeneID" id="63789676"/>
<gene>
    <name evidence="2" type="ORF">BHQ10_000459</name>
</gene>
<dbReference type="AlphaFoldDB" id="A0A364KLN9"/>
<dbReference type="OrthoDB" id="5279705at2759"/>
<feature type="compositionally biased region" description="Low complexity" evidence="1">
    <location>
        <begin position="1"/>
        <end position="21"/>
    </location>
</feature>
<protein>
    <submittedName>
        <fullName evidence="2">Uncharacterized protein</fullName>
    </submittedName>
</protein>
<proteinExistence type="predicted"/>
<evidence type="ECO:0000313" key="3">
    <source>
        <dbReference type="Proteomes" id="UP000249363"/>
    </source>
</evidence>
<dbReference type="STRING" id="1196081.A0A364KLN9"/>
<name>A0A364KLN9_TALAM</name>
<keyword evidence="3" id="KW-1185">Reference proteome</keyword>
<dbReference type="RefSeq" id="XP_040728964.1">
    <property type="nucleotide sequence ID" value="XM_040876971.1"/>
</dbReference>
<comment type="caution">
    <text evidence="2">The sequence shown here is derived from an EMBL/GenBank/DDBJ whole genome shotgun (WGS) entry which is preliminary data.</text>
</comment>
<reference evidence="2 3" key="1">
    <citation type="journal article" date="2017" name="Biotechnol. Biofuels">
        <title>Differential beta-glucosidase expression as a function of carbon source availability in Talaromyces amestolkiae: a genomic and proteomic approach.</title>
        <authorList>
            <person name="de Eugenio L.I."/>
            <person name="Mendez-Liter J.A."/>
            <person name="Nieto-Dominguez M."/>
            <person name="Alonso L."/>
            <person name="Gil-Munoz J."/>
            <person name="Barriuso J."/>
            <person name="Prieto A."/>
            <person name="Martinez M.J."/>
        </authorList>
    </citation>
    <scope>NUCLEOTIDE SEQUENCE [LARGE SCALE GENOMIC DNA]</scope>
    <source>
        <strain evidence="2 3">CIB</strain>
    </source>
</reference>
<dbReference type="Proteomes" id="UP000249363">
    <property type="component" value="Unassembled WGS sequence"/>
</dbReference>
<dbReference type="EMBL" id="MIKG01000001">
    <property type="protein sequence ID" value="RAO64447.1"/>
    <property type="molecule type" value="Genomic_DNA"/>
</dbReference>
<evidence type="ECO:0000313" key="2">
    <source>
        <dbReference type="EMBL" id="RAO64447.1"/>
    </source>
</evidence>
<feature type="compositionally biased region" description="Low complexity" evidence="1">
    <location>
        <begin position="130"/>
        <end position="145"/>
    </location>
</feature>
<feature type="region of interest" description="Disordered" evidence="1">
    <location>
        <begin position="68"/>
        <end position="148"/>
    </location>
</feature>
<feature type="region of interest" description="Disordered" evidence="1">
    <location>
        <begin position="247"/>
        <end position="269"/>
    </location>
</feature>
<evidence type="ECO:0000256" key="1">
    <source>
        <dbReference type="SAM" id="MobiDB-lite"/>
    </source>
</evidence>
<sequence>MLETIPQQSLQLQYTPQTPQQGYDCRQYSGRFPYTPTSPSPLGFRNVNAQAAIFPTMTERDLNKSEGFQDQENASYSPFDKQHSDSNNSKPFSFSAAYNTITPPNRRSTYEERFRKSGGSTNAYSRIFGSPSSASNTPNNDTSTSSKHRQLFLNRVKQSRDDARFGSRGESLMMMEYRSEQQSWDERMRQRADTLSQQYHIEDGEILNEELNNDYEDNDMMLDSEQSALEEFIMQEEGVDPALIENLTNGDDHKRSPAKSVRSDGSLFGSDDCDYEDIFMDLVD</sequence>
<feature type="region of interest" description="Disordered" evidence="1">
    <location>
        <begin position="1"/>
        <end position="22"/>
    </location>
</feature>